<keyword evidence="5" id="KW-0717">Septation</keyword>
<comment type="caution">
    <text evidence="7">The sequence shown here is derived from an EMBL/GenBank/DDBJ whole genome shotgun (WGS) entry which is preliminary data.</text>
</comment>
<dbReference type="Proteomes" id="UP000217446">
    <property type="component" value="Unassembled WGS sequence"/>
</dbReference>
<evidence type="ECO:0000256" key="4">
    <source>
        <dbReference type="ARBA" id="ARBA00022969"/>
    </source>
</evidence>
<dbReference type="GO" id="GO:0030428">
    <property type="term" value="C:cell septum"/>
    <property type="evidence" value="ECO:0007669"/>
    <property type="project" value="UniProtKB-SubCell"/>
</dbReference>
<evidence type="ECO:0000256" key="1">
    <source>
        <dbReference type="ARBA" id="ARBA00004431"/>
    </source>
</evidence>
<comment type="subcellular location">
    <subcellularLocation>
        <location evidence="1">Cell septum</location>
    </subcellularLocation>
</comment>
<dbReference type="EMBL" id="BDQI01000018">
    <property type="protein sequence ID" value="GAX55369.1"/>
    <property type="molecule type" value="Genomic_DNA"/>
</dbReference>
<dbReference type="InterPro" id="IPR038658">
    <property type="entry name" value="SsgB_sf"/>
</dbReference>
<evidence type="ECO:0000256" key="5">
    <source>
        <dbReference type="ARBA" id="ARBA00023210"/>
    </source>
</evidence>
<organism evidence="7 8">
    <name type="scientific">Streptomyces olivochromogenes</name>
    <dbReference type="NCBI Taxonomy" id="1963"/>
    <lineage>
        <taxon>Bacteria</taxon>
        <taxon>Bacillati</taxon>
        <taxon>Actinomycetota</taxon>
        <taxon>Actinomycetes</taxon>
        <taxon>Kitasatosporales</taxon>
        <taxon>Streptomycetaceae</taxon>
        <taxon>Streptomyces</taxon>
    </lineage>
</organism>
<dbReference type="STRING" id="1963.AQJ27_38460"/>
<gene>
    <name evidence="7" type="primary">ssgB_1</name>
    <name evidence="7" type="ORF">SO3561_06925</name>
</gene>
<dbReference type="Pfam" id="PF04686">
    <property type="entry name" value="SsgA"/>
    <property type="match status" value="1"/>
</dbReference>
<dbReference type="GO" id="GO:0000917">
    <property type="term" value="P:division septum assembly"/>
    <property type="evidence" value="ECO:0007669"/>
    <property type="project" value="UniProtKB-KW"/>
</dbReference>
<accession>A0A250VMQ0</accession>
<evidence type="ECO:0000313" key="7">
    <source>
        <dbReference type="EMBL" id="GAX55369.1"/>
    </source>
</evidence>
<dbReference type="InterPro" id="IPR006776">
    <property type="entry name" value="SsgB"/>
</dbReference>
<dbReference type="Gene3D" id="2.30.31.20">
    <property type="entry name" value="Sporulation-specific cell division protein SsgB"/>
    <property type="match status" value="1"/>
</dbReference>
<protein>
    <submittedName>
        <fullName evidence="7">Sporulation-specific cell division protein SsgB</fullName>
    </submittedName>
</protein>
<keyword evidence="3 7" id="KW-0132">Cell division</keyword>
<dbReference type="RefSeq" id="WP_079065555.1">
    <property type="nucleotide sequence ID" value="NZ_KQ948469.1"/>
</dbReference>
<evidence type="ECO:0000313" key="8">
    <source>
        <dbReference type="Proteomes" id="UP000217446"/>
    </source>
</evidence>
<dbReference type="AlphaFoldDB" id="A0A250VMQ0"/>
<dbReference type="GO" id="GO:0030435">
    <property type="term" value="P:sporulation resulting in formation of a cellular spore"/>
    <property type="evidence" value="ECO:0007669"/>
    <property type="project" value="UniProtKB-KW"/>
</dbReference>
<evidence type="ECO:0000256" key="3">
    <source>
        <dbReference type="ARBA" id="ARBA00022618"/>
    </source>
</evidence>
<name>A0A250VMQ0_STROL</name>
<evidence type="ECO:0000256" key="2">
    <source>
        <dbReference type="ARBA" id="ARBA00009323"/>
    </source>
</evidence>
<evidence type="ECO:0000256" key="6">
    <source>
        <dbReference type="ARBA" id="ARBA00023306"/>
    </source>
</evidence>
<reference evidence="8" key="1">
    <citation type="submission" date="2017-05" db="EMBL/GenBank/DDBJ databases">
        <title>Streptomyces olivochromogenes NBRC 3561 whole genome shotgun sequence.</title>
        <authorList>
            <person name="Dohra H."/>
            <person name="Kodani S."/>
        </authorList>
    </citation>
    <scope>NUCLEOTIDE SEQUENCE [LARGE SCALE GENOMIC DNA]</scope>
    <source>
        <strain evidence="8">NBRC 3561</strain>
    </source>
</reference>
<comment type="similarity">
    <text evidence="2">Belongs to the SsgA family.</text>
</comment>
<sequence length="155" mass="17734">MARSHNEPDRDVRSSEQDCADLSLRMWRHVSHYETLPIQARFSYDHAQPLEVRVEFFNDVGGAVTWVLSRDLLVTGLHRPSGDGDIRIWPPCRHHGGDSLWMFLQGRTDVALLEGRVDPLRAWLDETLRSVPFGTEGLSMDWDEAFAHVLAQGDR</sequence>
<proteinExistence type="inferred from homology"/>
<keyword evidence="6" id="KW-0131">Cell cycle</keyword>
<keyword evidence="4" id="KW-0749">Sporulation</keyword>
<keyword evidence="8" id="KW-1185">Reference proteome</keyword>